<reference evidence="7" key="1">
    <citation type="submission" date="2019-04" db="EMBL/GenBank/DDBJ databases">
        <title>An insight into the mialome of Ixodes scapularis.</title>
        <authorList>
            <person name="Ribeiro J.M."/>
            <person name="Mather T.N."/>
            <person name="Karim S."/>
        </authorList>
    </citation>
    <scope>NUCLEOTIDE SEQUENCE</scope>
</reference>
<keyword evidence="1" id="KW-0433">Leucine-rich repeat</keyword>
<dbReference type="PANTHER" id="PTHR24369:SF210">
    <property type="entry name" value="CHAOPTIN-RELATED"/>
    <property type="match status" value="1"/>
</dbReference>
<evidence type="ECO:0000259" key="5">
    <source>
        <dbReference type="SMART" id="SM00013"/>
    </source>
</evidence>
<feature type="chain" id="PRO_5020022649" evidence="4">
    <location>
        <begin position="25"/>
        <end position="796"/>
    </location>
</feature>
<evidence type="ECO:0000259" key="6">
    <source>
        <dbReference type="SMART" id="SM00082"/>
    </source>
</evidence>
<dbReference type="Gene3D" id="3.80.10.10">
    <property type="entry name" value="Ribonuclease Inhibitor"/>
    <property type="match status" value="5"/>
</dbReference>
<evidence type="ECO:0000256" key="4">
    <source>
        <dbReference type="SAM" id="SignalP"/>
    </source>
</evidence>
<dbReference type="InterPro" id="IPR001611">
    <property type="entry name" value="Leu-rich_rpt"/>
</dbReference>
<dbReference type="VEuPathDB" id="VectorBase:ISCW007724"/>
<dbReference type="VEuPathDB" id="VectorBase:ISCW006898"/>
<dbReference type="SMART" id="SM00013">
    <property type="entry name" value="LRRNT"/>
    <property type="match status" value="1"/>
</dbReference>
<dbReference type="VEuPathDB" id="VectorBase:ISCP_027654"/>
<dbReference type="SMART" id="SM00369">
    <property type="entry name" value="LRR_TYP"/>
    <property type="match status" value="14"/>
</dbReference>
<accession>A0A4D5RV68</accession>
<dbReference type="InterPro" id="IPR032675">
    <property type="entry name" value="LRR_dom_sf"/>
</dbReference>
<keyword evidence="2 4" id="KW-0732">Signal</keyword>
<dbReference type="Pfam" id="PF13855">
    <property type="entry name" value="LRR_8"/>
    <property type="match status" value="4"/>
</dbReference>
<name>A0A4D5RV68_IXOSC</name>
<organism evidence="7">
    <name type="scientific">Ixodes scapularis</name>
    <name type="common">Black-legged tick</name>
    <name type="synonym">Deer tick</name>
    <dbReference type="NCBI Taxonomy" id="6945"/>
    <lineage>
        <taxon>Eukaryota</taxon>
        <taxon>Metazoa</taxon>
        <taxon>Ecdysozoa</taxon>
        <taxon>Arthropoda</taxon>
        <taxon>Chelicerata</taxon>
        <taxon>Arachnida</taxon>
        <taxon>Acari</taxon>
        <taxon>Parasitiformes</taxon>
        <taxon>Ixodida</taxon>
        <taxon>Ixodoidea</taxon>
        <taxon>Ixodidae</taxon>
        <taxon>Ixodinae</taxon>
        <taxon>Ixodes</taxon>
    </lineage>
</organism>
<dbReference type="VEuPathDB" id="VectorBase:ISCW024704"/>
<dbReference type="SMART" id="SM00082">
    <property type="entry name" value="LRRCT"/>
    <property type="match status" value="2"/>
</dbReference>
<feature type="domain" description="LRRNT" evidence="5">
    <location>
        <begin position="581"/>
        <end position="622"/>
    </location>
</feature>
<evidence type="ECO:0000256" key="3">
    <source>
        <dbReference type="ARBA" id="ARBA00022737"/>
    </source>
</evidence>
<dbReference type="InterPro" id="IPR000483">
    <property type="entry name" value="Cys-rich_flank_reg_C"/>
</dbReference>
<dbReference type="PROSITE" id="PS51450">
    <property type="entry name" value="LRR"/>
    <property type="match status" value="4"/>
</dbReference>
<dbReference type="OrthoDB" id="6420355at2759"/>
<feature type="signal peptide" evidence="4">
    <location>
        <begin position="1"/>
        <end position="24"/>
    </location>
</feature>
<dbReference type="InterPro" id="IPR000372">
    <property type="entry name" value="LRRNT"/>
</dbReference>
<dbReference type="AlphaFoldDB" id="A0A4D5RV68"/>
<sequence>MALPSGEFMMALLLMVAHLRFSQPKNWRKVDTDCPELEFCYCQLIKRGAKILCRDIDSSDDLARELSKLSNTSIFQLTVKQVNLTVLPSFYFADLKMVTLSLIHTPVEYIEDSAFANITKLRRLQLESNRLKTIPAAFSTLGELTILILSRNFIETVNVELRNLKNLSELDLSRNRIKNLHPLALRNLKNLRKLRLGNNYIESFPPFFFKRAKRLVFVDLHNNRIKMIYEAFQGLLQLQELLLFNNSIINIDRLSMGNVPNLRILRAAHNSITDIRKYGPVNVALVELDLRHCNISMVDSEAFRALGDLKKVDLSENSISYINGTAFYKQSKLENFNAAKNVIISVRDTFKNTQRLRILNLSMNRISDITEAFLELRSLTSLTLTMNEIQFVGDSTFENSGNLKRLNLSFNKIRWLGKKSFKGLVNLKLLLMNNNLFLTLNGSLSHMPMLKYIYLEDNHLEVFKPSDFDNDPQLGFIYAFRNNLTSVNGAFRSLRNLQVVLLQRNRLQAVHRQSFPRSLNKLRTLVIEANPIVCDCLLSWLMTEAVHVTKRGVPMCQGPAWLEGNLLYNLTLENLTTWKEGCDPNCICECVDDGAFGRHVFVDCSDRDLTQLPATLPADTRALDLSGNKLESLDSGPSNTAGLAKKAPFLRLLNLSNNLLSSIDPSEIPQGTDELFLRGNRLSRFPIDLVSKFNMSILDLAGNPWSCDCEDYAFRQWAEAYTDVVEDAEEITCAKGPNQLVSLKRFMDLGQKDLCPSMMSKILSYGLPLLGTSGRSKYGCTRAEYAVHCSASRKTT</sequence>
<dbReference type="VEuPathDB" id="VectorBase:ISCI024704"/>
<evidence type="ECO:0000256" key="1">
    <source>
        <dbReference type="ARBA" id="ARBA00022614"/>
    </source>
</evidence>
<dbReference type="InterPro" id="IPR050541">
    <property type="entry name" value="LRR_TM_domain-containing"/>
</dbReference>
<keyword evidence="3" id="KW-0677">Repeat</keyword>
<dbReference type="PANTHER" id="PTHR24369">
    <property type="entry name" value="ANTIGEN BSP, PUTATIVE-RELATED"/>
    <property type="match status" value="1"/>
</dbReference>
<dbReference type="Pfam" id="PF00560">
    <property type="entry name" value="LRR_1"/>
    <property type="match status" value="2"/>
</dbReference>
<protein>
    <submittedName>
        <fullName evidence="7">Putative membrane glycoprotein lig-1</fullName>
    </submittedName>
</protein>
<dbReference type="InterPro" id="IPR003591">
    <property type="entry name" value="Leu-rich_rpt_typical-subtyp"/>
</dbReference>
<dbReference type="VEuPathDB" id="VectorBase:ISCI007724"/>
<feature type="domain" description="LRRCT" evidence="6">
    <location>
        <begin position="530"/>
        <end position="583"/>
    </location>
</feature>
<evidence type="ECO:0000256" key="2">
    <source>
        <dbReference type="ARBA" id="ARBA00022729"/>
    </source>
</evidence>
<proteinExistence type="predicted"/>
<evidence type="ECO:0000313" key="7">
    <source>
        <dbReference type="EMBL" id="MOY40865.1"/>
    </source>
</evidence>
<dbReference type="EMBL" id="GHJT01006894">
    <property type="protein sequence ID" value="MOY40865.1"/>
    <property type="molecule type" value="Transcribed_RNA"/>
</dbReference>
<dbReference type="SUPFAM" id="SSF52058">
    <property type="entry name" value="L domain-like"/>
    <property type="match status" value="3"/>
</dbReference>
<feature type="domain" description="LRRCT" evidence="6">
    <location>
        <begin position="703"/>
        <end position="756"/>
    </location>
</feature>
<dbReference type="VEuPathDB" id="VectorBase:ISCI006898"/>